<gene>
    <name evidence="1" type="ORF">AEQ48_25150</name>
</gene>
<evidence type="ECO:0000313" key="1">
    <source>
        <dbReference type="EMBL" id="KPG69126.1"/>
    </source>
</evidence>
<dbReference type="Proteomes" id="UP000037820">
    <property type="component" value="Unassembled WGS sequence"/>
</dbReference>
<reference evidence="1 2" key="1">
    <citation type="submission" date="2015-07" db="EMBL/GenBank/DDBJ databases">
        <title>Whole genome sequencing of endophytes isolated from poison ivy (Toxicodendron radicans).</title>
        <authorList>
            <person name="Tran P.N."/>
            <person name="Lee Y.P."/>
            <person name="Gan H.M."/>
            <person name="Savka M.A."/>
        </authorList>
    </citation>
    <scope>NUCLEOTIDE SEQUENCE [LARGE SCALE GENOMIC DNA]</scope>
    <source>
        <strain evidence="1 2">RIT-PI-g</strain>
    </source>
</reference>
<comment type="caution">
    <text evidence="1">The sequence shown here is derived from an EMBL/GenBank/DDBJ whole genome shotgun (WGS) entry which is preliminary data.</text>
</comment>
<name>A0ABR5M0D2_9PSED</name>
<proteinExistence type="predicted"/>
<dbReference type="EMBL" id="LHOY01000047">
    <property type="protein sequence ID" value="KPG69126.1"/>
    <property type="molecule type" value="Genomic_DNA"/>
</dbReference>
<sequence length="109" mass="12136">MEFETAEIDVDQGSDSHIRLSAVPFLFNPGERSLYIGADGSGGAVKHAGWLGLKTEPFNGWYSAHIISVTGNKGTDCVFEVKRNFNTPIQEGEWLWFPAMPQRVETYRG</sequence>
<organism evidence="1 2">
    <name type="scientific">Pseudomonas libanensis</name>
    <dbReference type="NCBI Taxonomy" id="75588"/>
    <lineage>
        <taxon>Bacteria</taxon>
        <taxon>Pseudomonadati</taxon>
        <taxon>Pseudomonadota</taxon>
        <taxon>Gammaproteobacteria</taxon>
        <taxon>Pseudomonadales</taxon>
        <taxon>Pseudomonadaceae</taxon>
        <taxon>Pseudomonas</taxon>
    </lineage>
</organism>
<keyword evidence="2" id="KW-1185">Reference proteome</keyword>
<accession>A0ABR5M0D2</accession>
<dbReference type="RefSeq" id="WP_059398251.1">
    <property type="nucleotide sequence ID" value="NZ_LHOY01000047.1"/>
</dbReference>
<protein>
    <submittedName>
        <fullName evidence="1">Uncharacterized protein</fullName>
    </submittedName>
</protein>
<evidence type="ECO:0000313" key="2">
    <source>
        <dbReference type="Proteomes" id="UP000037820"/>
    </source>
</evidence>